<dbReference type="SUPFAM" id="SSF47413">
    <property type="entry name" value="lambda repressor-like DNA-binding domains"/>
    <property type="match status" value="1"/>
</dbReference>
<reference evidence="4" key="1">
    <citation type="submission" date="2016-11" db="EMBL/GenBank/DDBJ databases">
        <authorList>
            <person name="Varghese N."/>
            <person name="Submissions S."/>
        </authorList>
    </citation>
    <scope>NUCLEOTIDE SEQUENCE [LARGE SCALE GENOMIC DNA]</scope>
    <source>
        <strain evidence="4">DSM 24579</strain>
    </source>
</reference>
<dbReference type="EMBL" id="FQVT01000009">
    <property type="protein sequence ID" value="SHG34654.1"/>
    <property type="molecule type" value="Genomic_DNA"/>
</dbReference>
<dbReference type="PROSITE" id="PS50943">
    <property type="entry name" value="HTH_CROC1"/>
    <property type="match status" value="1"/>
</dbReference>
<keyword evidence="4" id="KW-1185">Reference proteome</keyword>
<dbReference type="OrthoDB" id="7865033at2"/>
<dbReference type="InterPro" id="IPR010982">
    <property type="entry name" value="Lambda_DNA-bd_dom_sf"/>
</dbReference>
<dbReference type="InterPro" id="IPR050807">
    <property type="entry name" value="TransReg_Diox_bact_type"/>
</dbReference>
<dbReference type="STRING" id="1073325.SAMN05444483_10984"/>
<dbReference type="InterPro" id="IPR001387">
    <property type="entry name" value="Cro/C1-type_HTH"/>
</dbReference>
<dbReference type="GO" id="GO:0003700">
    <property type="term" value="F:DNA-binding transcription factor activity"/>
    <property type="evidence" value="ECO:0007669"/>
    <property type="project" value="TreeGrafter"/>
</dbReference>
<dbReference type="RefSeq" id="WP_072880428.1">
    <property type="nucleotide sequence ID" value="NZ_FQVT01000009.1"/>
</dbReference>
<dbReference type="PANTHER" id="PTHR46797">
    <property type="entry name" value="HTH-TYPE TRANSCRIPTIONAL REGULATOR"/>
    <property type="match status" value="1"/>
</dbReference>
<evidence type="ECO:0000313" key="4">
    <source>
        <dbReference type="Proteomes" id="UP000183945"/>
    </source>
</evidence>
<dbReference type="GO" id="GO:0003677">
    <property type="term" value="F:DNA binding"/>
    <property type="evidence" value="ECO:0007669"/>
    <property type="project" value="UniProtKB-KW"/>
</dbReference>
<proteinExistence type="predicted"/>
<name>A0A1M5J253_SALEC</name>
<sequence length="102" mass="11401">MNLLRLKELLKERKITGKQFAEDLGFSKNTASNLINGKSFPSGKDLKAIADYLDVDIKELFNSTKEAPERAIYVEMDGKYSKIGELKLDRLDEGSVTGSDDN</sequence>
<dbReference type="Pfam" id="PF13443">
    <property type="entry name" value="HTH_26"/>
    <property type="match status" value="1"/>
</dbReference>
<gene>
    <name evidence="3" type="ORF">SAMN05444483_10984</name>
</gene>
<protein>
    <submittedName>
        <fullName evidence="3">DNA-binding transcriptional regulator, XRE-family HTH domain</fullName>
    </submittedName>
</protein>
<dbReference type="GO" id="GO:0005829">
    <property type="term" value="C:cytosol"/>
    <property type="evidence" value="ECO:0007669"/>
    <property type="project" value="TreeGrafter"/>
</dbReference>
<accession>A0A1M5J253</accession>
<evidence type="ECO:0000256" key="1">
    <source>
        <dbReference type="ARBA" id="ARBA00023125"/>
    </source>
</evidence>
<dbReference type="Proteomes" id="UP000183945">
    <property type="component" value="Unassembled WGS sequence"/>
</dbReference>
<feature type="domain" description="HTH cro/C1-type" evidence="2">
    <location>
        <begin position="6"/>
        <end position="60"/>
    </location>
</feature>
<dbReference type="PANTHER" id="PTHR46797:SF1">
    <property type="entry name" value="METHYLPHOSPHONATE SYNTHASE"/>
    <property type="match status" value="1"/>
</dbReference>
<dbReference type="Gene3D" id="1.10.260.40">
    <property type="entry name" value="lambda repressor-like DNA-binding domains"/>
    <property type="match status" value="1"/>
</dbReference>
<evidence type="ECO:0000259" key="2">
    <source>
        <dbReference type="PROSITE" id="PS50943"/>
    </source>
</evidence>
<evidence type="ECO:0000313" key="3">
    <source>
        <dbReference type="EMBL" id="SHG34654.1"/>
    </source>
</evidence>
<dbReference type="AlphaFoldDB" id="A0A1M5J253"/>
<organism evidence="3 4">
    <name type="scientific">Salegentibacter echinorum</name>
    <dbReference type="NCBI Taxonomy" id="1073325"/>
    <lineage>
        <taxon>Bacteria</taxon>
        <taxon>Pseudomonadati</taxon>
        <taxon>Bacteroidota</taxon>
        <taxon>Flavobacteriia</taxon>
        <taxon>Flavobacteriales</taxon>
        <taxon>Flavobacteriaceae</taxon>
        <taxon>Salegentibacter</taxon>
    </lineage>
</organism>
<keyword evidence="1 3" id="KW-0238">DNA-binding</keyword>
<dbReference type="SMART" id="SM00530">
    <property type="entry name" value="HTH_XRE"/>
    <property type="match status" value="1"/>
</dbReference>
<dbReference type="CDD" id="cd00093">
    <property type="entry name" value="HTH_XRE"/>
    <property type="match status" value="1"/>
</dbReference>